<accession>A0ABW4RGG3</accession>
<dbReference type="EMBL" id="JBHUEH010000010">
    <property type="protein sequence ID" value="MFD1884783.1"/>
    <property type="molecule type" value="Genomic_DNA"/>
</dbReference>
<sequence>MILPVYIQWEINPAQLPYQQWFSTTGWKEQFIEGKNAFNAASDTTSVGLIENRYSEPHKKSASHYLNPSQLWTGMDEHDVRLYIASRSPDHWDTTGSMWLPDDGSMAAMEQGSRFWLCEEEVLAVVTVTEDQMNSVHHPLWIRSAGYWNDKADSIADFAAHSIKHYSF</sequence>
<proteinExistence type="predicted"/>
<reference evidence="2" key="1">
    <citation type="journal article" date="2019" name="Int. J. Syst. Evol. Microbiol.">
        <title>The Global Catalogue of Microorganisms (GCM) 10K type strain sequencing project: providing services to taxonomists for standard genome sequencing and annotation.</title>
        <authorList>
            <consortium name="The Broad Institute Genomics Platform"/>
            <consortium name="The Broad Institute Genome Sequencing Center for Infectious Disease"/>
            <person name="Wu L."/>
            <person name="Ma J."/>
        </authorList>
    </citation>
    <scope>NUCLEOTIDE SEQUENCE [LARGE SCALE GENOMIC DNA]</scope>
    <source>
        <strain evidence="2">CCUG 54950</strain>
    </source>
</reference>
<dbReference type="Proteomes" id="UP001597233">
    <property type="component" value="Unassembled WGS sequence"/>
</dbReference>
<dbReference type="RefSeq" id="WP_347324426.1">
    <property type="nucleotide sequence ID" value="NZ_JBCGUH010000003.1"/>
</dbReference>
<comment type="caution">
    <text evidence="1">The sequence shown here is derived from an EMBL/GenBank/DDBJ whole genome shotgun (WGS) entry which is preliminary data.</text>
</comment>
<protein>
    <submittedName>
        <fullName evidence="1">Uncharacterized protein</fullName>
    </submittedName>
</protein>
<keyword evidence="2" id="KW-1185">Reference proteome</keyword>
<evidence type="ECO:0000313" key="1">
    <source>
        <dbReference type="EMBL" id="MFD1884783.1"/>
    </source>
</evidence>
<gene>
    <name evidence="1" type="ORF">ACFSC9_04530</name>
</gene>
<name>A0ABW4RGG3_9BACL</name>
<evidence type="ECO:0000313" key="2">
    <source>
        <dbReference type="Proteomes" id="UP001597233"/>
    </source>
</evidence>
<organism evidence="1 2">
    <name type="scientific">Paenibacillus wenxiniae</name>
    <dbReference type="NCBI Taxonomy" id="1636843"/>
    <lineage>
        <taxon>Bacteria</taxon>
        <taxon>Bacillati</taxon>
        <taxon>Bacillota</taxon>
        <taxon>Bacilli</taxon>
        <taxon>Bacillales</taxon>
        <taxon>Paenibacillaceae</taxon>
        <taxon>Paenibacillus</taxon>
    </lineage>
</organism>